<proteinExistence type="predicted"/>
<organism evidence="1 2">
    <name type="scientific">Melastoma candidum</name>
    <dbReference type="NCBI Taxonomy" id="119954"/>
    <lineage>
        <taxon>Eukaryota</taxon>
        <taxon>Viridiplantae</taxon>
        <taxon>Streptophyta</taxon>
        <taxon>Embryophyta</taxon>
        <taxon>Tracheophyta</taxon>
        <taxon>Spermatophyta</taxon>
        <taxon>Magnoliopsida</taxon>
        <taxon>eudicotyledons</taxon>
        <taxon>Gunneridae</taxon>
        <taxon>Pentapetalae</taxon>
        <taxon>rosids</taxon>
        <taxon>malvids</taxon>
        <taxon>Myrtales</taxon>
        <taxon>Melastomataceae</taxon>
        <taxon>Melastomatoideae</taxon>
        <taxon>Melastomateae</taxon>
        <taxon>Melastoma</taxon>
    </lineage>
</organism>
<gene>
    <name evidence="1" type="ORF">MLD38_011865</name>
</gene>
<comment type="caution">
    <text evidence="1">The sequence shown here is derived from an EMBL/GenBank/DDBJ whole genome shotgun (WGS) entry which is preliminary data.</text>
</comment>
<evidence type="ECO:0000313" key="1">
    <source>
        <dbReference type="EMBL" id="KAI4373783.1"/>
    </source>
</evidence>
<evidence type="ECO:0000313" key="2">
    <source>
        <dbReference type="Proteomes" id="UP001057402"/>
    </source>
</evidence>
<keyword evidence="2" id="KW-1185">Reference proteome</keyword>
<protein>
    <submittedName>
        <fullName evidence="1">Uncharacterized protein</fullName>
    </submittedName>
</protein>
<name>A0ACB9R4E9_9MYRT</name>
<accession>A0ACB9R4E9</accession>
<sequence length="113" mass="12526">MPESFMETRTQIGRPVPMPPQLPQAIRPDPEQVLQPTSPSVHPEQRQLTQPVPLQVRHLWKGPVMVFWSMTVFTRAAPAKALRPVASGVSANGPISLTKFLFLICGKLGKYAD</sequence>
<dbReference type="EMBL" id="CM042883">
    <property type="protein sequence ID" value="KAI4373783.1"/>
    <property type="molecule type" value="Genomic_DNA"/>
</dbReference>
<dbReference type="Proteomes" id="UP001057402">
    <property type="component" value="Chromosome 4"/>
</dbReference>
<reference evidence="2" key="1">
    <citation type="journal article" date="2023" name="Front. Plant Sci.">
        <title>Chromosomal-level genome assembly of Melastoma candidum provides insights into trichome evolution.</title>
        <authorList>
            <person name="Zhong Y."/>
            <person name="Wu W."/>
            <person name="Sun C."/>
            <person name="Zou P."/>
            <person name="Liu Y."/>
            <person name="Dai S."/>
            <person name="Zhou R."/>
        </authorList>
    </citation>
    <scope>NUCLEOTIDE SEQUENCE [LARGE SCALE GENOMIC DNA]</scope>
</reference>